<dbReference type="CDD" id="cd12531">
    <property type="entry name" value="RRM3_MEI2_like"/>
    <property type="match status" value="1"/>
</dbReference>
<dbReference type="GO" id="GO:0003723">
    <property type="term" value="F:RNA binding"/>
    <property type="evidence" value="ECO:0007669"/>
    <property type="project" value="UniProtKB-KW"/>
</dbReference>
<dbReference type="PANTHER" id="PTHR23189">
    <property type="entry name" value="RNA RECOGNITION MOTIF-CONTAINING"/>
    <property type="match status" value="1"/>
</dbReference>
<evidence type="ECO:0000256" key="1">
    <source>
        <dbReference type="ARBA" id="ARBA00022884"/>
    </source>
</evidence>
<dbReference type="SUPFAM" id="SSF54928">
    <property type="entry name" value="RNA-binding domain, RBD"/>
    <property type="match status" value="1"/>
</dbReference>
<name>I3S0W5_LOTJA</name>
<proteinExistence type="evidence at transcript level"/>
<accession>I3S0W5</accession>
<dbReference type="InterPro" id="IPR034454">
    <property type="entry name" value="MEI2-like_RRM3"/>
</dbReference>
<evidence type="ECO:0000313" key="4">
    <source>
        <dbReference type="EMBL" id="AFK33907.1"/>
    </source>
</evidence>
<feature type="domain" description="Mei2-like C-terminal RNA recognition motif" evidence="3">
    <location>
        <begin position="1"/>
        <end position="81"/>
    </location>
</feature>
<dbReference type="EMBL" id="BT134112">
    <property type="protein sequence ID" value="AFK33907.1"/>
    <property type="molecule type" value="mRNA"/>
</dbReference>
<evidence type="ECO:0000259" key="3">
    <source>
        <dbReference type="Pfam" id="PF04059"/>
    </source>
</evidence>
<dbReference type="AlphaFoldDB" id="I3S0W5"/>
<protein>
    <recommendedName>
        <fullName evidence="3">Mei2-like C-terminal RNA recognition motif domain-containing protein</fullName>
    </recommendedName>
</protein>
<feature type="region of interest" description="Disordered" evidence="2">
    <location>
        <begin position="98"/>
        <end position="159"/>
    </location>
</feature>
<keyword evidence="1" id="KW-0694">RNA-binding</keyword>
<sequence>MLLAAIDEQCRGAYDFLYLPIDFKNKCNVGYAFINMTDPCQIIPFHQAFNGKKWEKFNSEKVAVLAYARIQGKSALIAHFQNSSLMNEDKRCRPILFHTDGPNAGDPEPFPLGSNIRVRPGKSRAGGSEENRGLGNPSTLASGEELALDSFLGSPNDAY</sequence>
<dbReference type="Pfam" id="PF04059">
    <property type="entry name" value="RRM_2"/>
    <property type="match status" value="1"/>
</dbReference>
<dbReference type="InterPro" id="IPR035979">
    <property type="entry name" value="RBD_domain_sf"/>
</dbReference>
<reference evidence="4" key="1">
    <citation type="submission" date="2012-05" db="EMBL/GenBank/DDBJ databases">
        <authorList>
            <person name="Krishnakumar V."/>
            <person name="Cheung F."/>
            <person name="Xiao Y."/>
            <person name="Chan A."/>
            <person name="Moskal W.A."/>
            <person name="Town C.D."/>
        </authorList>
    </citation>
    <scope>NUCLEOTIDE SEQUENCE</scope>
</reference>
<evidence type="ECO:0000256" key="2">
    <source>
        <dbReference type="SAM" id="MobiDB-lite"/>
    </source>
</evidence>
<organism evidence="4">
    <name type="scientific">Lotus japonicus</name>
    <name type="common">Lotus corniculatus var. japonicus</name>
    <dbReference type="NCBI Taxonomy" id="34305"/>
    <lineage>
        <taxon>Eukaryota</taxon>
        <taxon>Viridiplantae</taxon>
        <taxon>Streptophyta</taxon>
        <taxon>Embryophyta</taxon>
        <taxon>Tracheophyta</taxon>
        <taxon>Spermatophyta</taxon>
        <taxon>Magnoliopsida</taxon>
        <taxon>eudicotyledons</taxon>
        <taxon>Gunneridae</taxon>
        <taxon>Pentapetalae</taxon>
        <taxon>rosids</taxon>
        <taxon>fabids</taxon>
        <taxon>Fabales</taxon>
        <taxon>Fabaceae</taxon>
        <taxon>Papilionoideae</taxon>
        <taxon>50 kb inversion clade</taxon>
        <taxon>NPAAA clade</taxon>
        <taxon>Hologalegina</taxon>
        <taxon>robinioid clade</taxon>
        <taxon>Loteae</taxon>
        <taxon>Lotus</taxon>
    </lineage>
</organism>
<dbReference type="InterPro" id="IPR007201">
    <property type="entry name" value="Mei2-like_Rrm_C"/>
</dbReference>